<feature type="region of interest" description="Disordered" evidence="1">
    <location>
        <begin position="22"/>
        <end position="49"/>
    </location>
</feature>
<protein>
    <recommendedName>
        <fullName evidence="5">Lipoprotein</fullName>
    </recommendedName>
</protein>
<keyword evidence="2" id="KW-0732">Signal</keyword>
<feature type="signal peptide" evidence="2">
    <location>
        <begin position="1"/>
        <end position="19"/>
    </location>
</feature>
<feature type="compositionally biased region" description="Gly residues" evidence="1">
    <location>
        <begin position="33"/>
        <end position="44"/>
    </location>
</feature>
<evidence type="ECO:0000313" key="3">
    <source>
        <dbReference type="EMBL" id="MFC4999816.1"/>
    </source>
</evidence>
<evidence type="ECO:0000256" key="1">
    <source>
        <dbReference type="SAM" id="MobiDB-lite"/>
    </source>
</evidence>
<evidence type="ECO:0000313" key="4">
    <source>
        <dbReference type="Proteomes" id="UP001595912"/>
    </source>
</evidence>
<proteinExistence type="predicted"/>
<name>A0ABV9VTR2_9ACTN</name>
<feature type="chain" id="PRO_5047225256" description="Lipoprotein" evidence="2">
    <location>
        <begin position="20"/>
        <end position="184"/>
    </location>
</feature>
<organism evidence="3 4">
    <name type="scientific">Dactylosporangium cerinum</name>
    <dbReference type="NCBI Taxonomy" id="1434730"/>
    <lineage>
        <taxon>Bacteria</taxon>
        <taxon>Bacillati</taxon>
        <taxon>Actinomycetota</taxon>
        <taxon>Actinomycetes</taxon>
        <taxon>Micromonosporales</taxon>
        <taxon>Micromonosporaceae</taxon>
        <taxon>Dactylosporangium</taxon>
    </lineage>
</organism>
<gene>
    <name evidence="3" type="ORF">ACFPIJ_18480</name>
</gene>
<dbReference type="RefSeq" id="WP_380116369.1">
    <property type="nucleotide sequence ID" value="NZ_JBHSIU010000019.1"/>
</dbReference>
<dbReference type="EMBL" id="JBHSIU010000019">
    <property type="protein sequence ID" value="MFC4999816.1"/>
    <property type="molecule type" value="Genomic_DNA"/>
</dbReference>
<keyword evidence="4" id="KW-1185">Reference proteome</keyword>
<accession>A0ABV9VTR2</accession>
<evidence type="ECO:0008006" key="5">
    <source>
        <dbReference type="Google" id="ProtNLM"/>
    </source>
</evidence>
<reference evidence="4" key="1">
    <citation type="journal article" date="2019" name="Int. J. Syst. Evol. Microbiol.">
        <title>The Global Catalogue of Microorganisms (GCM) 10K type strain sequencing project: providing services to taxonomists for standard genome sequencing and annotation.</title>
        <authorList>
            <consortium name="The Broad Institute Genomics Platform"/>
            <consortium name="The Broad Institute Genome Sequencing Center for Infectious Disease"/>
            <person name="Wu L."/>
            <person name="Ma J."/>
        </authorList>
    </citation>
    <scope>NUCLEOTIDE SEQUENCE [LARGE SCALE GENOMIC DNA]</scope>
    <source>
        <strain evidence="4">CGMCC 4.7152</strain>
    </source>
</reference>
<comment type="caution">
    <text evidence="3">The sequence shown here is derived from an EMBL/GenBank/DDBJ whole genome shotgun (WGS) entry which is preliminary data.</text>
</comment>
<evidence type="ECO:0000256" key="2">
    <source>
        <dbReference type="SAM" id="SignalP"/>
    </source>
</evidence>
<dbReference type="Proteomes" id="UP001595912">
    <property type="component" value="Unassembled WGS sequence"/>
</dbReference>
<dbReference type="PROSITE" id="PS51257">
    <property type="entry name" value="PROKAR_LIPOPROTEIN"/>
    <property type="match status" value="1"/>
</dbReference>
<feature type="compositionally biased region" description="Low complexity" evidence="1">
    <location>
        <begin position="22"/>
        <end position="32"/>
    </location>
</feature>
<sequence>MRRVLVTLLLGLTVGALTACTASDTSSPASPGASGGTVRTGGCGASASSADPERLVDVAGQIGTRGEADFAAVFAGARVGDEGVEVYRKPSADLDAWVRSTFATSCVILHDARFSAPELAKRYQQVGDDTTYWSEQGVHVNSVSSDFVRGVVVVGTQEVDKAKPLFAARYADGPPVELVNEAPA</sequence>